<evidence type="ECO:0000256" key="1">
    <source>
        <dbReference type="SAM" id="Phobius"/>
    </source>
</evidence>
<protein>
    <submittedName>
        <fullName evidence="2">Uncharacterized protein</fullName>
    </submittedName>
</protein>
<dbReference type="HOGENOM" id="CLU_1525254_0_0_1"/>
<keyword evidence="3" id="KW-1185">Reference proteome</keyword>
<dbReference type="AlphaFoldDB" id="A0A067STH7"/>
<sequence>MDAIYRAASTPPTPKILLFIVYSTVYPAIFAIAFLIRLLYPAISPLASARAHNSVNYSHSPLQGVVVFQYESSLVYIKPPASYQEAVETAQREFQELSEFPFDRIAFFTEVGKSNSRRIRISESAWVPCVRGPNMPPETIHISILPDAHPRHAPPRYLERISAKSSPSPWGTLSWT</sequence>
<dbReference type="EMBL" id="KL142386">
    <property type="protein sequence ID" value="KDR73362.1"/>
    <property type="molecule type" value="Genomic_DNA"/>
</dbReference>
<evidence type="ECO:0000313" key="2">
    <source>
        <dbReference type="EMBL" id="KDR73362.1"/>
    </source>
</evidence>
<proteinExistence type="predicted"/>
<organism evidence="2 3">
    <name type="scientific">Galerina marginata (strain CBS 339.88)</name>
    <dbReference type="NCBI Taxonomy" id="685588"/>
    <lineage>
        <taxon>Eukaryota</taxon>
        <taxon>Fungi</taxon>
        <taxon>Dikarya</taxon>
        <taxon>Basidiomycota</taxon>
        <taxon>Agaricomycotina</taxon>
        <taxon>Agaricomycetes</taxon>
        <taxon>Agaricomycetidae</taxon>
        <taxon>Agaricales</taxon>
        <taxon>Agaricineae</taxon>
        <taxon>Strophariaceae</taxon>
        <taxon>Galerina</taxon>
    </lineage>
</organism>
<dbReference type="Proteomes" id="UP000027222">
    <property type="component" value="Unassembled WGS sequence"/>
</dbReference>
<evidence type="ECO:0000313" key="3">
    <source>
        <dbReference type="Proteomes" id="UP000027222"/>
    </source>
</evidence>
<keyword evidence="1" id="KW-0812">Transmembrane</keyword>
<reference evidence="3" key="1">
    <citation type="journal article" date="2014" name="Proc. Natl. Acad. Sci. U.S.A.">
        <title>Extensive sampling of basidiomycete genomes demonstrates inadequacy of the white-rot/brown-rot paradigm for wood decay fungi.</title>
        <authorList>
            <person name="Riley R."/>
            <person name="Salamov A.A."/>
            <person name="Brown D.W."/>
            <person name="Nagy L.G."/>
            <person name="Floudas D."/>
            <person name="Held B.W."/>
            <person name="Levasseur A."/>
            <person name="Lombard V."/>
            <person name="Morin E."/>
            <person name="Otillar R."/>
            <person name="Lindquist E.A."/>
            <person name="Sun H."/>
            <person name="LaButti K.M."/>
            <person name="Schmutz J."/>
            <person name="Jabbour D."/>
            <person name="Luo H."/>
            <person name="Baker S.E."/>
            <person name="Pisabarro A.G."/>
            <person name="Walton J.D."/>
            <person name="Blanchette R.A."/>
            <person name="Henrissat B."/>
            <person name="Martin F."/>
            <person name="Cullen D."/>
            <person name="Hibbett D.S."/>
            <person name="Grigoriev I.V."/>
        </authorList>
    </citation>
    <scope>NUCLEOTIDE SEQUENCE [LARGE SCALE GENOMIC DNA]</scope>
    <source>
        <strain evidence="3">CBS 339.88</strain>
    </source>
</reference>
<keyword evidence="1" id="KW-0472">Membrane</keyword>
<accession>A0A067STH7</accession>
<dbReference type="OrthoDB" id="3198848at2759"/>
<feature type="transmembrane region" description="Helical" evidence="1">
    <location>
        <begin position="16"/>
        <end position="40"/>
    </location>
</feature>
<gene>
    <name evidence="2" type="ORF">GALMADRAFT_1341935</name>
</gene>
<keyword evidence="1" id="KW-1133">Transmembrane helix</keyword>
<name>A0A067STH7_GALM3</name>